<keyword evidence="1 2" id="KW-0472">Membrane</keyword>
<gene>
    <name evidence="4" type="ORF">CBG49_00980</name>
</gene>
<dbReference type="AlphaFoldDB" id="A0A1Z4BKJ5"/>
<feature type="domain" description="OmpA-like" evidence="3">
    <location>
        <begin position="304"/>
        <end position="415"/>
    </location>
</feature>
<dbReference type="Pfam" id="PF00691">
    <property type="entry name" value="OmpA"/>
    <property type="match status" value="1"/>
</dbReference>
<dbReference type="RefSeq" id="WP_088592989.1">
    <property type="nucleotide sequence ID" value="NZ_CP022022.1"/>
</dbReference>
<keyword evidence="2" id="KW-1133">Transmembrane helix</keyword>
<evidence type="ECO:0000259" key="3">
    <source>
        <dbReference type="PROSITE" id="PS51123"/>
    </source>
</evidence>
<evidence type="ECO:0000313" key="4">
    <source>
        <dbReference type="EMBL" id="ASF41769.1"/>
    </source>
</evidence>
<organism evidence="4 5">
    <name type="scientific">Capnocytophaga endodontalis</name>
    <dbReference type="NCBI Taxonomy" id="2708117"/>
    <lineage>
        <taxon>Bacteria</taxon>
        <taxon>Pseudomonadati</taxon>
        <taxon>Bacteroidota</taxon>
        <taxon>Flavobacteriia</taxon>
        <taxon>Flavobacteriales</taxon>
        <taxon>Flavobacteriaceae</taxon>
        <taxon>Capnocytophaga</taxon>
    </lineage>
</organism>
<evidence type="ECO:0000256" key="1">
    <source>
        <dbReference type="PROSITE-ProRule" id="PRU00473"/>
    </source>
</evidence>
<keyword evidence="5" id="KW-1185">Reference proteome</keyword>
<dbReference type="PROSITE" id="PS51123">
    <property type="entry name" value="OMPA_2"/>
    <property type="match status" value="1"/>
</dbReference>
<dbReference type="SUPFAM" id="SSF103088">
    <property type="entry name" value="OmpA-like"/>
    <property type="match status" value="1"/>
</dbReference>
<reference evidence="5" key="1">
    <citation type="submission" date="2017-06" db="EMBL/GenBank/DDBJ databases">
        <title>Complete genome sequence of Capnocytophaga sp. KCOM 1579 (=ChDC OS43) isolated from a human refractory periapical abscess lesion.</title>
        <authorList>
            <person name="Kook J.-K."/>
            <person name="Park S.-N."/>
            <person name="Lim Y.K."/>
            <person name="Roh H."/>
        </authorList>
    </citation>
    <scope>NUCLEOTIDE SEQUENCE [LARGE SCALE GENOMIC DNA]</scope>
    <source>
        <strain evidence="5">ChDC OS43</strain>
    </source>
</reference>
<dbReference type="InterPro" id="IPR006665">
    <property type="entry name" value="OmpA-like"/>
</dbReference>
<proteinExistence type="predicted"/>
<dbReference type="Proteomes" id="UP000197007">
    <property type="component" value="Chromosome"/>
</dbReference>
<dbReference type="Gene3D" id="3.30.1330.60">
    <property type="entry name" value="OmpA-like domain"/>
    <property type="match status" value="1"/>
</dbReference>
<name>A0A1Z4BKJ5_9FLAO</name>
<keyword evidence="2" id="KW-0812">Transmembrane</keyword>
<dbReference type="KEGG" id="capn:CBG49_00980"/>
<dbReference type="EMBL" id="CP022022">
    <property type="protein sequence ID" value="ASF41769.1"/>
    <property type="molecule type" value="Genomic_DNA"/>
</dbReference>
<sequence>MSVLELHPELTEYVGEKYGKWIIPFILRRPRLLSIGESHYLPEDKSYSEKNWYEKSSEALGLSEDEKDFTTTSKIINNDVINSSVANPSHSIYRAVGNAYSKKGYKEGLKNIVFTNYFKRPAEKKGGSINNTKLDNDVAFDELMALIKRRKPDIISFQTKKGAESFRKTAIERNNIEAIKIAEKAVVTSHPASPHHHKDKEILPKALRNFYRKAICFAFLKMSIILIFLLLVFLLFRNCSFESQQESTAQTVVETKVTEPTKEEWKAENTLAEKSSLNSCETLTNAANFRDEWEKNLENAKTNKAKQIVIPSVGVLFDLGSSLLSVKSKELIQQFANAYPQTNKEATVLIETYTCDIGTDENNIVLSNDRAKTLKATLESMGITSIEVKSYGESTYNSLSCKNKEEHRRGNISIK</sequence>
<protein>
    <recommendedName>
        <fullName evidence="3">OmpA-like domain-containing protein</fullName>
    </recommendedName>
</protein>
<dbReference type="InterPro" id="IPR036737">
    <property type="entry name" value="OmpA-like_sf"/>
</dbReference>
<evidence type="ECO:0000256" key="2">
    <source>
        <dbReference type="SAM" id="Phobius"/>
    </source>
</evidence>
<evidence type="ECO:0000313" key="5">
    <source>
        <dbReference type="Proteomes" id="UP000197007"/>
    </source>
</evidence>
<dbReference type="GO" id="GO:0016020">
    <property type="term" value="C:membrane"/>
    <property type="evidence" value="ECO:0007669"/>
    <property type="project" value="UniProtKB-UniRule"/>
</dbReference>
<feature type="transmembrane region" description="Helical" evidence="2">
    <location>
        <begin position="214"/>
        <end position="236"/>
    </location>
</feature>
<accession>A0A1Z4BKJ5</accession>